<protein>
    <submittedName>
        <fullName evidence="2">DNA breaking-rejoining protein</fullName>
    </submittedName>
</protein>
<dbReference type="AlphaFoldDB" id="A0A512DMS4"/>
<evidence type="ECO:0000256" key="1">
    <source>
        <dbReference type="SAM" id="SignalP"/>
    </source>
</evidence>
<gene>
    <name evidence="2" type="ORF">SAE02_19320</name>
</gene>
<proteinExistence type="predicted"/>
<dbReference type="RefSeq" id="WP_044426696.1">
    <property type="nucleotide sequence ID" value="NZ_BJYZ01000007.1"/>
</dbReference>
<evidence type="ECO:0000313" key="3">
    <source>
        <dbReference type="Proteomes" id="UP000321523"/>
    </source>
</evidence>
<name>A0A512DMS4_9PROT</name>
<sequence>MKPNAAVSFVVCVLLAASFPVEAGETQKTVRFAKGKSSATMTDSIKGDTSIAYMLNARAGQVMSVLFSPGNTSCYMNVSEPGADSAVHIGSSAGNEYAANLAASGDYRIQVYLMRNAARRNETCKFSITFEVTGGSM</sequence>
<evidence type="ECO:0000313" key="2">
    <source>
        <dbReference type="EMBL" id="GEO37784.1"/>
    </source>
</evidence>
<feature type="chain" id="PRO_5021913248" evidence="1">
    <location>
        <begin position="24"/>
        <end position="137"/>
    </location>
</feature>
<organism evidence="2 3">
    <name type="scientific">Skermanella aerolata</name>
    <dbReference type="NCBI Taxonomy" id="393310"/>
    <lineage>
        <taxon>Bacteria</taxon>
        <taxon>Pseudomonadati</taxon>
        <taxon>Pseudomonadota</taxon>
        <taxon>Alphaproteobacteria</taxon>
        <taxon>Rhodospirillales</taxon>
        <taxon>Azospirillaceae</taxon>
        <taxon>Skermanella</taxon>
    </lineage>
</organism>
<dbReference type="OrthoDB" id="7366535at2"/>
<comment type="caution">
    <text evidence="2">The sequence shown here is derived from an EMBL/GenBank/DDBJ whole genome shotgun (WGS) entry which is preliminary data.</text>
</comment>
<reference evidence="2 3" key="1">
    <citation type="submission" date="2019-07" db="EMBL/GenBank/DDBJ databases">
        <title>Whole genome shotgun sequence of Skermanella aerolata NBRC 106429.</title>
        <authorList>
            <person name="Hosoyama A."/>
            <person name="Uohara A."/>
            <person name="Ohji S."/>
            <person name="Ichikawa N."/>
        </authorList>
    </citation>
    <scope>NUCLEOTIDE SEQUENCE [LARGE SCALE GENOMIC DNA]</scope>
    <source>
        <strain evidence="2 3">NBRC 106429</strain>
    </source>
</reference>
<feature type="signal peptide" evidence="1">
    <location>
        <begin position="1"/>
        <end position="23"/>
    </location>
</feature>
<keyword evidence="1" id="KW-0732">Signal</keyword>
<dbReference type="Gene3D" id="2.60.120.380">
    <property type="match status" value="1"/>
</dbReference>
<dbReference type="Proteomes" id="UP000321523">
    <property type="component" value="Unassembled WGS sequence"/>
</dbReference>
<dbReference type="EMBL" id="BJYZ01000007">
    <property type="protein sequence ID" value="GEO37784.1"/>
    <property type="molecule type" value="Genomic_DNA"/>
</dbReference>
<keyword evidence="3" id="KW-1185">Reference proteome</keyword>
<accession>A0A512DMS4</accession>